<proteinExistence type="predicted"/>
<dbReference type="EMBL" id="CM007902">
    <property type="protein sequence ID" value="OTG03175.1"/>
    <property type="molecule type" value="Genomic_DNA"/>
</dbReference>
<accession>A0A251SWE8</accession>
<reference evidence="2" key="1">
    <citation type="journal article" date="2017" name="Nature">
        <title>The sunflower genome provides insights into oil metabolism, flowering and Asterid evolution.</title>
        <authorList>
            <person name="Badouin H."/>
            <person name="Gouzy J."/>
            <person name="Grassa C.J."/>
            <person name="Murat F."/>
            <person name="Staton S.E."/>
            <person name="Cottret L."/>
            <person name="Lelandais-Briere C."/>
            <person name="Owens G.L."/>
            <person name="Carrere S."/>
            <person name="Mayjonade B."/>
            <person name="Legrand L."/>
            <person name="Gill N."/>
            <person name="Kane N.C."/>
            <person name="Bowers J.E."/>
            <person name="Hubner S."/>
            <person name="Bellec A."/>
            <person name="Berard A."/>
            <person name="Berges H."/>
            <person name="Blanchet N."/>
            <person name="Boniface M.C."/>
            <person name="Brunel D."/>
            <person name="Catrice O."/>
            <person name="Chaidir N."/>
            <person name="Claudel C."/>
            <person name="Donnadieu C."/>
            <person name="Faraut T."/>
            <person name="Fievet G."/>
            <person name="Helmstetter N."/>
            <person name="King M."/>
            <person name="Knapp S.J."/>
            <person name="Lai Z."/>
            <person name="Le Paslier M.C."/>
            <person name="Lippi Y."/>
            <person name="Lorenzon L."/>
            <person name="Mandel J.R."/>
            <person name="Marage G."/>
            <person name="Marchand G."/>
            <person name="Marquand E."/>
            <person name="Bret-Mestries E."/>
            <person name="Morien E."/>
            <person name="Nambeesan S."/>
            <person name="Nguyen T."/>
            <person name="Pegot-Espagnet P."/>
            <person name="Pouilly N."/>
            <person name="Raftis F."/>
            <person name="Sallet E."/>
            <person name="Schiex T."/>
            <person name="Thomas J."/>
            <person name="Vandecasteele C."/>
            <person name="Vares D."/>
            <person name="Vear F."/>
            <person name="Vautrin S."/>
            <person name="Crespi M."/>
            <person name="Mangin B."/>
            <person name="Burke J.M."/>
            <person name="Salse J."/>
            <person name="Munos S."/>
            <person name="Vincourt P."/>
            <person name="Rieseberg L.H."/>
            <person name="Langlade N.B."/>
        </authorList>
    </citation>
    <scope>NUCLEOTIDE SEQUENCE [LARGE SCALE GENOMIC DNA]</scope>
    <source>
        <strain evidence="2">cv. SF193</strain>
    </source>
</reference>
<protein>
    <submittedName>
        <fullName evidence="1">Uncharacterized protein</fullName>
    </submittedName>
</protein>
<gene>
    <name evidence="1" type="ORF">HannXRQ_Chr13g0421171</name>
</gene>
<evidence type="ECO:0000313" key="1">
    <source>
        <dbReference type="EMBL" id="OTG03175.1"/>
    </source>
</evidence>
<dbReference type="AlphaFoldDB" id="A0A251SWE8"/>
<organism evidence="1 2">
    <name type="scientific">Helianthus annuus</name>
    <name type="common">Common sunflower</name>
    <dbReference type="NCBI Taxonomy" id="4232"/>
    <lineage>
        <taxon>Eukaryota</taxon>
        <taxon>Viridiplantae</taxon>
        <taxon>Streptophyta</taxon>
        <taxon>Embryophyta</taxon>
        <taxon>Tracheophyta</taxon>
        <taxon>Spermatophyta</taxon>
        <taxon>Magnoliopsida</taxon>
        <taxon>eudicotyledons</taxon>
        <taxon>Gunneridae</taxon>
        <taxon>Pentapetalae</taxon>
        <taxon>asterids</taxon>
        <taxon>campanulids</taxon>
        <taxon>Asterales</taxon>
        <taxon>Asteraceae</taxon>
        <taxon>Asteroideae</taxon>
        <taxon>Heliantheae alliance</taxon>
        <taxon>Heliantheae</taxon>
        <taxon>Helianthus</taxon>
    </lineage>
</organism>
<dbReference type="Proteomes" id="UP000215914">
    <property type="component" value="Chromosome 13"/>
</dbReference>
<dbReference type="InParanoid" id="A0A251SWE8"/>
<evidence type="ECO:0000313" key="2">
    <source>
        <dbReference type="Proteomes" id="UP000215914"/>
    </source>
</evidence>
<keyword evidence="2" id="KW-1185">Reference proteome</keyword>
<name>A0A251SWE8_HELAN</name>
<sequence>MTNLKPCYTNSLMAYASAESKLASKPGLNKYEHKHTRVHRLTQLVLMQMKVSVTSTMFTNLTCKLSKCVCVFWTEGSQQYLSDVCVLSVCISVSLNPA</sequence>